<dbReference type="PANTHER" id="PTHR24039">
    <property type="entry name" value="FIBRILLIN-RELATED"/>
    <property type="match status" value="1"/>
</dbReference>
<evidence type="ECO:0000256" key="2">
    <source>
        <dbReference type="ARBA" id="ARBA00022729"/>
    </source>
</evidence>
<evidence type="ECO:0000256" key="8">
    <source>
        <dbReference type="SAM" id="SignalP"/>
    </source>
</evidence>
<sequence length="1378" mass="148042">MRGGVVRVALTLVLLLVVLSMPSSGQANVQQTPTQQGPSRVPDLRKYNQPTKQGRRVYDHFVVKGAGGQHTELRYDMTYAEDVVPLSDFVDEHAAFQVTTVLCTSESIVLGVSDIEAARNFIAPERVLFPGESFKCSGPSNEHTAAYVEEVAVSEGKLVLSVEWEHFMTAFDEIDIELHHRPEGHANSSMAQGSGPRAPRMRRETVQGCTCTDDCGVDVDIGLFDQDISSWCHTADNCADGRDYCTAELSANADVVSWNYAGGGNAEQASYELYSEGGVTISCEDCYATLNAGVTFRFHATGGLSVDLMELTATATAAAQATLQAQFQAQASFEFETPPLLGENGVPGPTFIIPVITIPLQTSINFRAMLEMQATATVTVSAGISYERSITGGVAYTDGDFSGIREVGGSGLETHGPTFDAGVHATAVLRLIPQIRLFITEALPLSLTVSLQPYVGAEGDINLQKLVAEAFWGLDLGLATEAIEFGPLTIVDAWEDAFALIERKTIGTFRREFNRRRDYAFEDTPRVLIEECNFECPSNSTCISENGVAACYCDQGFEAHRDIQEADECRPTEESELCAQVDCHLIPNAECRRGMCFCRDGYVADIRNRQPVCTRADGLSPEDPCANVTCGAHSTCTAGQCVCNDGFHLEEYEDGFDCVPTDPCNGVVCGLSAFCIRGMCHCAVGFILSDDGFNCAPHLPECGSMTDEIMDRSTCYPGATCQEDSQFPDRQHCVCDDDRELRFYEDGTVACEAPNLCSQFPCPPGHVCKLQPVTRQPACVRVAEPCKVGNGGCGVNAHCVRDEDEAGWSCECNQGHYGNPFRECVLRNPCQVDASGGCSIHADCSVDENNERMCMCKEGYTGDGYTCKFSACERDDAPVCHEKGMCVAANQRGQAKCVCKSGYFGNGTHCFSADPCAENGPCDPSSSICIIDNEQPMCACAPGHVLSENGTACVEAPACNAAAFSLKCSTNADCVVVNETASCRCKAGYRDVGRESDPEGYRCQRVDPCVEHSDDLCPGDYMVCANNKPGRYRCRCQPGFELTNDYECAEINPCESGHRSGCDKDAVCNHTGPGTHTCTCLDGFTGDGFTCTPLNPCEDGASPCEAETEVCQYLGPNRHRCVCQDGYARDEETGMCAPRNMCAVLQGGCPANSYCHMDAVNAFSCVCEFGFYPTGTSLFQTGIRALSSCQSARVDIVTTRRGLTATEASALVRDALQQFPEARGVVLANVTAEETDAIRGLFRTTIVVEHMDTQQGEPVALRPMLVADALNATFIAEDGTRAAVDPQEMRTSPVFQGAFVAYFSPYSAQSIDAVRFEAATQSSANGLSGGAIAGAVIGSVFAVAIVAAVTIAVVRRGGLRKVDVFSHGPRTTTTSSDV</sequence>
<dbReference type="GO" id="GO:0005509">
    <property type="term" value="F:calcium ion binding"/>
    <property type="evidence" value="ECO:0007669"/>
    <property type="project" value="InterPro"/>
</dbReference>
<keyword evidence="7" id="KW-0812">Transmembrane</keyword>
<accession>F2U437</accession>
<gene>
    <name evidence="10" type="ORF">PTSG_11959</name>
</gene>
<dbReference type="InterPro" id="IPR000742">
    <property type="entry name" value="EGF"/>
</dbReference>
<feature type="region of interest" description="Disordered" evidence="6">
    <location>
        <begin position="26"/>
        <end position="49"/>
    </location>
</feature>
<keyword evidence="2 8" id="KW-0732">Signal</keyword>
<feature type="transmembrane region" description="Helical" evidence="7">
    <location>
        <begin position="1331"/>
        <end position="1354"/>
    </location>
</feature>
<keyword evidence="1 5" id="KW-0245">EGF-like domain</keyword>
<evidence type="ECO:0000256" key="5">
    <source>
        <dbReference type="PROSITE-ProRule" id="PRU00076"/>
    </source>
</evidence>
<dbReference type="Gene3D" id="2.90.20.10">
    <property type="entry name" value="Plasmodium vivax P25 domain"/>
    <property type="match status" value="1"/>
</dbReference>
<evidence type="ECO:0000313" key="11">
    <source>
        <dbReference type="Proteomes" id="UP000007799"/>
    </source>
</evidence>
<protein>
    <recommendedName>
        <fullName evidence="9">EGF-like domain-containing protein</fullName>
    </recommendedName>
</protein>
<comment type="caution">
    <text evidence="5">Lacks conserved residue(s) required for the propagation of feature annotation.</text>
</comment>
<dbReference type="Gene3D" id="2.10.25.10">
    <property type="entry name" value="Laminin"/>
    <property type="match status" value="3"/>
</dbReference>
<dbReference type="RefSeq" id="XP_004995639.1">
    <property type="nucleotide sequence ID" value="XM_004995582.1"/>
</dbReference>
<evidence type="ECO:0000256" key="3">
    <source>
        <dbReference type="ARBA" id="ARBA00022737"/>
    </source>
</evidence>
<dbReference type="eggNOG" id="KOG1218">
    <property type="taxonomic scope" value="Eukaryota"/>
</dbReference>
<feature type="chain" id="PRO_5003287094" description="EGF-like domain-containing protein" evidence="8">
    <location>
        <begin position="28"/>
        <end position="1378"/>
    </location>
</feature>
<keyword evidence="3" id="KW-0677">Repeat</keyword>
<organism evidence="11">
    <name type="scientific">Salpingoeca rosetta (strain ATCC 50818 / BSB-021)</name>
    <dbReference type="NCBI Taxonomy" id="946362"/>
    <lineage>
        <taxon>Eukaryota</taxon>
        <taxon>Choanoflagellata</taxon>
        <taxon>Craspedida</taxon>
        <taxon>Salpingoecidae</taxon>
        <taxon>Salpingoeca</taxon>
    </lineage>
</organism>
<evidence type="ECO:0000256" key="6">
    <source>
        <dbReference type="SAM" id="MobiDB-lite"/>
    </source>
</evidence>
<dbReference type="InterPro" id="IPR001881">
    <property type="entry name" value="EGF-like_Ca-bd_dom"/>
</dbReference>
<dbReference type="eggNOG" id="KOG4659">
    <property type="taxonomic scope" value="Eukaryota"/>
</dbReference>
<feature type="domain" description="EGF-like" evidence="9">
    <location>
        <begin position="826"/>
        <end position="868"/>
    </location>
</feature>
<evidence type="ECO:0000256" key="1">
    <source>
        <dbReference type="ARBA" id="ARBA00022536"/>
    </source>
</evidence>
<dbReference type="SUPFAM" id="SSF57184">
    <property type="entry name" value="Growth factor receptor domain"/>
    <property type="match status" value="1"/>
</dbReference>
<feature type="compositionally biased region" description="Polar residues" evidence="6">
    <location>
        <begin position="26"/>
        <end position="38"/>
    </location>
</feature>
<evidence type="ECO:0000256" key="7">
    <source>
        <dbReference type="SAM" id="Phobius"/>
    </source>
</evidence>
<dbReference type="KEGG" id="sre:PTSG_11959"/>
<dbReference type="InParanoid" id="F2U437"/>
<evidence type="ECO:0000313" key="10">
    <source>
        <dbReference type="EMBL" id="EGD82403.1"/>
    </source>
</evidence>
<proteinExistence type="predicted"/>
<evidence type="ECO:0000259" key="9">
    <source>
        <dbReference type="PROSITE" id="PS50026"/>
    </source>
</evidence>
<evidence type="ECO:0000256" key="4">
    <source>
        <dbReference type="ARBA" id="ARBA00023157"/>
    </source>
</evidence>
<dbReference type="PANTHER" id="PTHR24039:SF48">
    <property type="entry name" value="FIBRILLIN-2 ISOFORM X1-RELATED"/>
    <property type="match status" value="1"/>
</dbReference>
<keyword evidence="7" id="KW-0472">Membrane</keyword>
<dbReference type="PROSITE" id="PS50026">
    <property type="entry name" value="EGF_3"/>
    <property type="match status" value="2"/>
</dbReference>
<keyword evidence="11" id="KW-1185">Reference proteome</keyword>
<dbReference type="InterPro" id="IPR024731">
    <property type="entry name" value="NELL2-like_EGF"/>
</dbReference>
<dbReference type="SMART" id="SM00181">
    <property type="entry name" value="EGF"/>
    <property type="match status" value="14"/>
</dbReference>
<dbReference type="InterPro" id="IPR009030">
    <property type="entry name" value="Growth_fac_rcpt_cys_sf"/>
</dbReference>
<feature type="domain" description="EGF-like" evidence="9">
    <location>
        <begin position="1050"/>
        <end position="1090"/>
    </location>
</feature>
<keyword evidence="7" id="KW-1133">Transmembrane helix</keyword>
<dbReference type="FunFam" id="2.10.25.10:FF:000040">
    <property type="entry name" value="Stabilin 2"/>
    <property type="match status" value="1"/>
</dbReference>
<dbReference type="PROSITE" id="PS01186">
    <property type="entry name" value="EGF_2"/>
    <property type="match status" value="3"/>
</dbReference>
<dbReference type="SMART" id="SM00179">
    <property type="entry name" value="EGF_CA"/>
    <property type="match status" value="3"/>
</dbReference>
<dbReference type="EMBL" id="GL832961">
    <property type="protein sequence ID" value="EGD82403.1"/>
    <property type="molecule type" value="Genomic_DNA"/>
</dbReference>
<feature type="signal peptide" evidence="8">
    <location>
        <begin position="1"/>
        <end position="27"/>
    </location>
</feature>
<dbReference type="Pfam" id="PF12947">
    <property type="entry name" value="EGF_3"/>
    <property type="match status" value="2"/>
</dbReference>
<name>F2U437_SALR5</name>
<dbReference type="Proteomes" id="UP000007799">
    <property type="component" value="Unassembled WGS sequence"/>
</dbReference>
<keyword evidence="4" id="KW-1015">Disulfide bond</keyword>
<dbReference type="OrthoDB" id="9990982at2759"/>
<dbReference type="GeneID" id="16076223"/>
<reference evidence="10" key="1">
    <citation type="submission" date="2009-08" db="EMBL/GenBank/DDBJ databases">
        <title>Annotation of Salpingoeca rosetta.</title>
        <authorList>
            <consortium name="The Broad Institute Genome Sequencing Platform"/>
            <person name="Russ C."/>
            <person name="Cuomo C."/>
            <person name="Burger G."/>
            <person name="Gray M.W."/>
            <person name="Holland P.W.H."/>
            <person name="King N."/>
            <person name="Lang F.B.F."/>
            <person name="Roger A.J."/>
            <person name="Ruiz-Trillo I."/>
            <person name="Young S.K."/>
            <person name="Zeng Q."/>
            <person name="Gargeya S."/>
            <person name="Alvarado L."/>
            <person name="Berlin A."/>
            <person name="Chapman S.B."/>
            <person name="Chen Z."/>
            <person name="Freedman E."/>
            <person name="Gellesch M."/>
            <person name="Goldberg J."/>
            <person name="Griggs A."/>
            <person name="Gujja S."/>
            <person name="Heilman E."/>
            <person name="Heiman D."/>
            <person name="Howarth C."/>
            <person name="Mehta T."/>
            <person name="Neiman D."/>
            <person name="Pearson M."/>
            <person name="Roberts A."/>
            <person name="Saif S."/>
            <person name="Shea T."/>
            <person name="Shenoy N."/>
            <person name="Sisk P."/>
            <person name="Stolte C."/>
            <person name="Sykes S."/>
            <person name="White J."/>
            <person name="Yandava C."/>
            <person name="Haas B."/>
            <person name="Nusbaum C."/>
            <person name="Birren B."/>
        </authorList>
    </citation>
    <scope>NUCLEOTIDE SEQUENCE [LARGE SCALE GENOMIC DNA]</scope>
    <source>
        <strain evidence="10">ATCC 50818</strain>
    </source>
</reference>